<dbReference type="SMART" id="SM00225">
    <property type="entry name" value="BTB"/>
    <property type="match status" value="2"/>
</dbReference>
<dbReference type="AlphaFoldDB" id="A0A7E4VYU0"/>
<dbReference type="PANTHER" id="PTHR24410">
    <property type="entry name" value="HL07962P-RELATED"/>
    <property type="match status" value="1"/>
</dbReference>
<dbReference type="InterPro" id="IPR000210">
    <property type="entry name" value="BTB/POZ_dom"/>
</dbReference>
<reference evidence="3" key="2">
    <citation type="submission" date="2020-10" db="UniProtKB">
        <authorList>
            <consortium name="WormBaseParasite"/>
        </authorList>
    </citation>
    <scope>IDENTIFICATION</scope>
</reference>
<feature type="domain" description="BTB" evidence="1">
    <location>
        <begin position="21"/>
        <end position="103"/>
    </location>
</feature>
<name>A0A7E4VYU0_PANRE</name>
<organism evidence="2 3">
    <name type="scientific">Panagrellus redivivus</name>
    <name type="common">Microworm</name>
    <dbReference type="NCBI Taxonomy" id="6233"/>
    <lineage>
        <taxon>Eukaryota</taxon>
        <taxon>Metazoa</taxon>
        <taxon>Ecdysozoa</taxon>
        <taxon>Nematoda</taxon>
        <taxon>Chromadorea</taxon>
        <taxon>Rhabditida</taxon>
        <taxon>Tylenchina</taxon>
        <taxon>Panagrolaimomorpha</taxon>
        <taxon>Panagrolaimoidea</taxon>
        <taxon>Panagrolaimidae</taxon>
        <taxon>Panagrellus</taxon>
    </lineage>
</organism>
<dbReference type="WBParaSite" id="Pan_g4768.t1">
    <property type="protein sequence ID" value="Pan_g4768.t1"/>
    <property type="gene ID" value="Pan_g4768"/>
</dbReference>
<dbReference type="InterPro" id="IPR051481">
    <property type="entry name" value="BTB-POZ/Galectin-3-binding"/>
</dbReference>
<protein>
    <submittedName>
        <fullName evidence="3">BTB domain-containing protein</fullName>
    </submittedName>
</protein>
<sequence>MLPQRRLSDTRNWKIYLRLKPDVHLSVDGNHIGVSLPILTAKLYKTIKAHKHYLSAISLVFRRMLNNHLTTTHLVEHVIRDFDFQTVKAAIAYVYGTSLRKMKVVDILMVHRFVGCYKVVTAKRNIEKFLANHMDTSNFFTIAAYAWIEENAFLKRCCFNFFKAHTDELYDTLSFCALGRYDSSLQYNDNTSTARINLSTLAFIEPLELRTMAKDFKSIPGLTWTLTLKTFDHVCDFEAPCFTVVFTLSEKYDPIDMVVRSPAIDGYLEFAKLQSIESNVLTFFFHQQIFMQNALIMDNFVEVTCIINVNSKSQSVFDTGLPAFPIYKTSTKKDTDFCIIADGKPLMAHKQYLSIVSRKFHDILKPEITHSGHFYYNIDDFDYDIVKDALRYIYGNPFGKMGTARVIMVLHFMVTYEVVGAVHNLEQFLNSIMTIDNFFTIVTYAWAAKNHTLKGICARFYNDNIKELTLTSNFFLLGSAIELDLIQLALSIRGA</sequence>
<dbReference type="Gene3D" id="3.30.710.10">
    <property type="entry name" value="Potassium Channel Kv1.1, Chain A"/>
    <property type="match status" value="2"/>
</dbReference>
<evidence type="ECO:0000313" key="2">
    <source>
        <dbReference type="Proteomes" id="UP000492821"/>
    </source>
</evidence>
<dbReference type="InterPro" id="IPR011333">
    <property type="entry name" value="SKP1/BTB/POZ_sf"/>
</dbReference>
<proteinExistence type="predicted"/>
<evidence type="ECO:0000313" key="3">
    <source>
        <dbReference type="WBParaSite" id="Pan_g4768.t1"/>
    </source>
</evidence>
<keyword evidence="2" id="KW-1185">Reference proteome</keyword>
<reference evidence="2" key="1">
    <citation type="journal article" date="2013" name="Genetics">
        <title>The draft genome and transcriptome of Panagrellus redivivus are shaped by the harsh demands of a free-living lifestyle.</title>
        <authorList>
            <person name="Srinivasan J."/>
            <person name="Dillman A.R."/>
            <person name="Macchietto M.G."/>
            <person name="Heikkinen L."/>
            <person name="Lakso M."/>
            <person name="Fracchia K.M."/>
            <person name="Antoshechkin I."/>
            <person name="Mortazavi A."/>
            <person name="Wong G."/>
            <person name="Sternberg P.W."/>
        </authorList>
    </citation>
    <scope>NUCLEOTIDE SEQUENCE [LARGE SCALE GENOMIC DNA]</scope>
    <source>
        <strain evidence="2">MT8872</strain>
    </source>
</reference>
<evidence type="ECO:0000259" key="1">
    <source>
        <dbReference type="PROSITE" id="PS50097"/>
    </source>
</evidence>
<feature type="domain" description="BTB" evidence="1">
    <location>
        <begin position="335"/>
        <end position="394"/>
    </location>
</feature>
<dbReference type="CDD" id="cd18186">
    <property type="entry name" value="BTB_POZ_ZBTB_KLHL-like"/>
    <property type="match status" value="2"/>
</dbReference>
<dbReference type="Proteomes" id="UP000492821">
    <property type="component" value="Unassembled WGS sequence"/>
</dbReference>
<dbReference type="SUPFAM" id="SSF54695">
    <property type="entry name" value="POZ domain"/>
    <property type="match status" value="2"/>
</dbReference>
<dbReference type="PANTHER" id="PTHR24410:SF23">
    <property type="entry name" value="BTB DOMAIN-CONTAINING PROTEIN-RELATED"/>
    <property type="match status" value="1"/>
</dbReference>
<accession>A0A7E4VYU0</accession>
<dbReference type="PROSITE" id="PS50097">
    <property type="entry name" value="BTB"/>
    <property type="match status" value="2"/>
</dbReference>
<dbReference type="Pfam" id="PF00651">
    <property type="entry name" value="BTB"/>
    <property type="match status" value="2"/>
</dbReference>